<dbReference type="EMBL" id="CP034248">
    <property type="protein sequence ID" value="AZK48851.1"/>
    <property type="molecule type" value="Genomic_DNA"/>
</dbReference>
<evidence type="ECO:0000256" key="4">
    <source>
        <dbReference type="ARBA" id="ARBA00023125"/>
    </source>
</evidence>
<evidence type="ECO:0008006" key="8">
    <source>
        <dbReference type="Google" id="ProtNLM"/>
    </source>
</evidence>
<organism evidence="6 7">
    <name type="scientific">Paenibacillus lentus</name>
    <dbReference type="NCBI Taxonomy" id="1338368"/>
    <lineage>
        <taxon>Bacteria</taxon>
        <taxon>Bacillati</taxon>
        <taxon>Bacillota</taxon>
        <taxon>Bacilli</taxon>
        <taxon>Bacillales</taxon>
        <taxon>Paenibacillaceae</taxon>
        <taxon>Paenibacillus</taxon>
    </lineage>
</organism>
<evidence type="ECO:0000256" key="1">
    <source>
        <dbReference type="ARBA" id="ARBA00002190"/>
    </source>
</evidence>
<dbReference type="Proteomes" id="UP000273145">
    <property type="component" value="Chromosome"/>
</dbReference>
<keyword evidence="3" id="KW-0815">Transposition</keyword>
<evidence type="ECO:0000256" key="5">
    <source>
        <dbReference type="ARBA" id="ARBA00023172"/>
    </source>
</evidence>
<reference evidence="6 7" key="1">
    <citation type="submission" date="2018-11" db="EMBL/GenBank/DDBJ databases">
        <title>Genome sequencing of Paenibacillus lentus DSM25539(T).</title>
        <authorList>
            <person name="Kook J.-K."/>
            <person name="Park S.-N."/>
            <person name="Lim Y.K."/>
        </authorList>
    </citation>
    <scope>NUCLEOTIDE SEQUENCE [LARGE SCALE GENOMIC DNA]</scope>
    <source>
        <strain evidence="6 7">DSM 25539</strain>
    </source>
</reference>
<proteinExistence type="inferred from homology"/>
<evidence type="ECO:0000313" key="6">
    <source>
        <dbReference type="EMBL" id="AZK48851.1"/>
    </source>
</evidence>
<dbReference type="InterPro" id="IPR001207">
    <property type="entry name" value="Transposase_mutator"/>
</dbReference>
<dbReference type="GO" id="GO:0006313">
    <property type="term" value="P:DNA transposition"/>
    <property type="evidence" value="ECO:0007669"/>
    <property type="project" value="InterPro"/>
</dbReference>
<comment type="function">
    <text evidence="1">Required for the transposition of the insertion element.</text>
</comment>
<dbReference type="GO" id="GO:0004803">
    <property type="term" value="F:transposase activity"/>
    <property type="evidence" value="ECO:0007669"/>
    <property type="project" value="InterPro"/>
</dbReference>
<dbReference type="GO" id="GO:0003677">
    <property type="term" value="F:DNA binding"/>
    <property type="evidence" value="ECO:0007669"/>
    <property type="project" value="UniProtKB-KW"/>
</dbReference>
<dbReference type="Pfam" id="PF00872">
    <property type="entry name" value="Transposase_mut"/>
    <property type="match status" value="1"/>
</dbReference>
<gene>
    <name evidence="6" type="ORF">EIM92_04105</name>
</gene>
<evidence type="ECO:0000256" key="3">
    <source>
        <dbReference type="ARBA" id="ARBA00022578"/>
    </source>
</evidence>
<protein>
    <recommendedName>
        <fullName evidence="8">Transposase</fullName>
    </recommendedName>
</protein>
<dbReference type="KEGG" id="plen:EIM92_04105"/>
<keyword evidence="4" id="KW-0238">DNA-binding</keyword>
<sequence>MEAFVIHIFQKGVTMTRIADLIEKMYGHHYSP</sequence>
<name>A0A3S8S0N9_9BACL</name>
<accession>A0A3S8S0N9</accession>
<keyword evidence="5" id="KW-0233">DNA recombination</keyword>
<evidence type="ECO:0000256" key="2">
    <source>
        <dbReference type="ARBA" id="ARBA00010961"/>
    </source>
</evidence>
<evidence type="ECO:0000313" key="7">
    <source>
        <dbReference type="Proteomes" id="UP000273145"/>
    </source>
</evidence>
<comment type="similarity">
    <text evidence="2">Belongs to the transposase mutator family.</text>
</comment>
<keyword evidence="7" id="KW-1185">Reference proteome</keyword>
<dbReference type="AlphaFoldDB" id="A0A3S8S0N9"/>
<dbReference type="OrthoDB" id="9779930at2"/>